<organism evidence="2 3">
    <name type="scientific">Dethiobacter alkaliphilus AHT 1</name>
    <dbReference type="NCBI Taxonomy" id="555088"/>
    <lineage>
        <taxon>Bacteria</taxon>
        <taxon>Bacillati</taxon>
        <taxon>Bacillota</taxon>
        <taxon>Dethiobacteria</taxon>
        <taxon>Dethiobacterales</taxon>
        <taxon>Dethiobacteraceae</taxon>
        <taxon>Dethiobacter</taxon>
    </lineage>
</organism>
<keyword evidence="3" id="KW-1185">Reference proteome</keyword>
<reference evidence="2 3" key="1">
    <citation type="submission" date="2009-02" db="EMBL/GenBank/DDBJ databases">
        <title>Sequencing of the draft genome and assembly of Dethiobacter alkaliphilus AHT 1.</title>
        <authorList>
            <consortium name="US DOE Joint Genome Institute (JGI-PGF)"/>
            <person name="Lucas S."/>
            <person name="Copeland A."/>
            <person name="Lapidus A."/>
            <person name="Glavina del Rio T."/>
            <person name="Dalin E."/>
            <person name="Tice H."/>
            <person name="Bruce D."/>
            <person name="Goodwin L."/>
            <person name="Pitluck S."/>
            <person name="Larimer F."/>
            <person name="Land M.L."/>
            <person name="Hauser L."/>
            <person name="Muyzer G."/>
        </authorList>
    </citation>
    <scope>NUCLEOTIDE SEQUENCE [LARGE SCALE GENOMIC DNA]</scope>
    <source>
        <strain evidence="2 3">AHT 1</strain>
    </source>
</reference>
<dbReference type="EMBL" id="ACJM01000008">
    <property type="protein sequence ID" value="EEG77287.1"/>
    <property type="molecule type" value="Genomic_DNA"/>
</dbReference>
<dbReference type="Proteomes" id="UP000006443">
    <property type="component" value="Unassembled WGS sequence"/>
</dbReference>
<feature type="chain" id="PRO_5002898525" evidence="1">
    <location>
        <begin position="26"/>
        <end position="76"/>
    </location>
</feature>
<gene>
    <name evidence="2" type="ORF">DealDRAFT_1744</name>
</gene>
<dbReference type="STRING" id="555088.DealDRAFT_1744"/>
<dbReference type="RefSeq" id="WP_008516668.1">
    <property type="nucleotide sequence ID" value="NZ_ACJM01000008.1"/>
</dbReference>
<protein>
    <submittedName>
        <fullName evidence="2">Uncharacterized protein</fullName>
    </submittedName>
</protein>
<evidence type="ECO:0000256" key="1">
    <source>
        <dbReference type="SAM" id="SignalP"/>
    </source>
</evidence>
<name>C0GGY5_DETAL</name>
<feature type="signal peptide" evidence="1">
    <location>
        <begin position="1"/>
        <end position="25"/>
    </location>
</feature>
<accession>C0GGY5</accession>
<evidence type="ECO:0000313" key="2">
    <source>
        <dbReference type="EMBL" id="EEG77287.1"/>
    </source>
</evidence>
<dbReference type="AlphaFoldDB" id="C0GGY5"/>
<proteinExistence type="predicted"/>
<sequence length="76" mass="8172">MPKINRVLLVLTILLLLLAPAQALARSFYFPSVEIDAQVQEDGSMLITSSAPLSLTARSGECTCGLIRKTPSQLAK</sequence>
<keyword evidence="1" id="KW-0732">Signal</keyword>
<comment type="caution">
    <text evidence="2">The sequence shown here is derived from an EMBL/GenBank/DDBJ whole genome shotgun (WGS) entry which is preliminary data.</text>
</comment>
<evidence type="ECO:0000313" key="3">
    <source>
        <dbReference type="Proteomes" id="UP000006443"/>
    </source>
</evidence>